<comment type="caution">
    <text evidence="2">The sequence shown here is derived from an EMBL/GenBank/DDBJ whole genome shotgun (WGS) entry which is preliminary data.</text>
</comment>
<organism evidence="2 3">
    <name type="scientific">Discostella pseudostelligera</name>
    <dbReference type="NCBI Taxonomy" id="259834"/>
    <lineage>
        <taxon>Eukaryota</taxon>
        <taxon>Sar</taxon>
        <taxon>Stramenopiles</taxon>
        <taxon>Ochrophyta</taxon>
        <taxon>Bacillariophyta</taxon>
        <taxon>Coscinodiscophyceae</taxon>
        <taxon>Thalassiosirophycidae</taxon>
        <taxon>Stephanodiscales</taxon>
        <taxon>Stephanodiscaceae</taxon>
        <taxon>Discostella</taxon>
    </lineage>
</organism>
<name>A0ABD3NB70_9STRA</name>
<accession>A0ABD3NB70</accession>
<evidence type="ECO:0000313" key="2">
    <source>
        <dbReference type="EMBL" id="KAL3771832.1"/>
    </source>
</evidence>
<dbReference type="SUPFAM" id="SSF55486">
    <property type="entry name" value="Metalloproteases ('zincins'), catalytic domain"/>
    <property type="match status" value="1"/>
</dbReference>
<dbReference type="Gene3D" id="3.40.390.10">
    <property type="entry name" value="Collagenase (Catalytic Domain)"/>
    <property type="match status" value="1"/>
</dbReference>
<dbReference type="AlphaFoldDB" id="A0ABD3NB70"/>
<dbReference type="InterPro" id="IPR024079">
    <property type="entry name" value="MetalloPept_cat_dom_sf"/>
</dbReference>
<sequence>MESLGGGNIQSVTLPPGSIRLRTDVDKQLARRSLANYSPGNVPVLAVRVTDVDGLAPRDAKYISDKIFGTYGDKVTVQSQLAACSYGAINIVNDYGNDNEWILSKLSAPGVIDVTVDVSINPFPPNGWTLYNAYRAALRTKLGFEPNQRLPGPFAHIMFIIEKLYGGGTWLANGGVNSWNSHYNGDFFASPKVALHEFGHNLNLGHSGAFNKKGEYYGYGDPGCIMGAGNGNENVGGFCYNAAKTYQLIMSNGVVEEESGRAHTGNWYDASRVETWTPGASGSMMWTGTLVGVAEYGQISNGGGGADRRLVLRIVHNETTDYFVGFNRKTGMNNESWPADKVTVYEAAAGGVTYSQSTIQAKLGQGESFRVPDRLGNASLRLEIFVVEIRTDVVPGYAKVRAELIGGDGPANPPTNPPTKTGIQPTPPPTPDTTIFPSLPPYIEPEFPTFLPASFPPTPNPTPQPSPTAQPATKKLPTVIDSAGKRCKGVIFTVLAKKDVIISGMDVISKMNVLTNVTIYTKTGTSPIQTELRADEWQKIYGGAIPFEPYQLVALDDFSVGVSISAGQTQSFHVLFGLGQLFTVGNALEATVEVVAEDDSIIIYEGQAMRGVFKGLFGRAKWNGVMRYRIK</sequence>
<gene>
    <name evidence="2" type="ORF">ACHAWU_004391</name>
</gene>
<dbReference type="PANTHER" id="PTHR33683">
    <property type="entry name" value="1, PUTATIVE-RELATED"/>
    <property type="match status" value="1"/>
</dbReference>
<dbReference type="EMBL" id="JALLBG020000020">
    <property type="protein sequence ID" value="KAL3771832.1"/>
    <property type="molecule type" value="Genomic_DNA"/>
</dbReference>
<reference evidence="2 3" key="1">
    <citation type="submission" date="2024-10" db="EMBL/GenBank/DDBJ databases">
        <title>Updated reference genomes for cyclostephanoid diatoms.</title>
        <authorList>
            <person name="Roberts W.R."/>
            <person name="Alverson A.J."/>
        </authorList>
    </citation>
    <scope>NUCLEOTIDE SEQUENCE [LARGE SCALE GENOMIC DNA]</scope>
    <source>
        <strain evidence="2 3">AJA232-27</strain>
    </source>
</reference>
<evidence type="ECO:0000256" key="1">
    <source>
        <dbReference type="SAM" id="MobiDB-lite"/>
    </source>
</evidence>
<evidence type="ECO:0008006" key="4">
    <source>
        <dbReference type="Google" id="ProtNLM"/>
    </source>
</evidence>
<protein>
    <recommendedName>
        <fullName evidence="4">Peptidase M11 gametolysin domain-containing protein</fullName>
    </recommendedName>
</protein>
<proteinExistence type="predicted"/>
<evidence type="ECO:0000313" key="3">
    <source>
        <dbReference type="Proteomes" id="UP001530293"/>
    </source>
</evidence>
<feature type="region of interest" description="Disordered" evidence="1">
    <location>
        <begin position="405"/>
        <end position="432"/>
    </location>
</feature>
<dbReference type="PANTHER" id="PTHR33683:SF46">
    <property type="entry name" value="SUSHI DOMAIN-CONTAINING PROTEIN"/>
    <property type="match status" value="1"/>
</dbReference>
<dbReference type="Proteomes" id="UP001530293">
    <property type="component" value="Unassembled WGS sequence"/>
</dbReference>
<keyword evidence="3" id="KW-1185">Reference proteome</keyword>